<dbReference type="InterPro" id="IPR007272">
    <property type="entry name" value="Sulf_transp_TsuA/YedE"/>
</dbReference>
<name>A0A840WXL7_9RHOB</name>
<gene>
    <name evidence="10" type="ORF">FHS89_000413</name>
</gene>
<keyword evidence="7 9" id="KW-0472">Membrane</keyword>
<evidence type="ECO:0000256" key="6">
    <source>
        <dbReference type="ARBA" id="ARBA00022989"/>
    </source>
</evidence>
<feature type="transmembrane region" description="Helical" evidence="9">
    <location>
        <begin position="12"/>
        <end position="30"/>
    </location>
</feature>
<evidence type="ECO:0000313" key="11">
    <source>
        <dbReference type="Proteomes" id="UP000553766"/>
    </source>
</evidence>
<proteinExistence type="inferred from homology"/>
<evidence type="ECO:0000256" key="4">
    <source>
        <dbReference type="ARBA" id="ARBA00022519"/>
    </source>
</evidence>
<evidence type="ECO:0000256" key="1">
    <source>
        <dbReference type="ARBA" id="ARBA00004429"/>
    </source>
</evidence>
<comment type="subcellular location">
    <subcellularLocation>
        <location evidence="1">Cell inner membrane</location>
        <topology evidence="1">Multi-pass membrane protein</topology>
    </subcellularLocation>
</comment>
<evidence type="ECO:0000256" key="7">
    <source>
        <dbReference type="ARBA" id="ARBA00023136"/>
    </source>
</evidence>
<feature type="transmembrane region" description="Helical" evidence="9">
    <location>
        <begin position="51"/>
        <end position="71"/>
    </location>
</feature>
<accession>A0A840WXL7</accession>
<dbReference type="PANTHER" id="PTHR30574">
    <property type="entry name" value="INNER MEMBRANE PROTEIN YEDE"/>
    <property type="match status" value="1"/>
</dbReference>
<keyword evidence="11" id="KW-1185">Reference proteome</keyword>
<sequence>MIETAFTPYQSLIGGALIGLSAVFLMSNIGRIMGATGILAGVVWPSNFREWIWRVVVLAGMATAPFVMMLVTCTLPEVQVPVSLPMLIVGGLIVGVGVTLGGGCTSGHGVCGIARLSTRSIIATITFMVTAFATVYVIRHVVGL</sequence>
<reference evidence="10 11" key="1">
    <citation type="submission" date="2020-08" db="EMBL/GenBank/DDBJ databases">
        <title>Genomic Encyclopedia of Type Strains, Phase IV (KMG-IV): sequencing the most valuable type-strain genomes for metagenomic binning, comparative biology and taxonomic classification.</title>
        <authorList>
            <person name="Goeker M."/>
        </authorList>
    </citation>
    <scope>NUCLEOTIDE SEQUENCE [LARGE SCALE GENOMIC DNA]</scope>
    <source>
        <strain evidence="10 11">DSM 103377</strain>
    </source>
</reference>
<evidence type="ECO:0000256" key="8">
    <source>
        <dbReference type="ARBA" id="ARBA00035655"/>
    </source>
</evidence>
<evidence type="ECO:0000313" key="10">
    <source>
        <dbReference type="EMBL" id="MBB5514415.1"/>
    </source>
</evidence>
<feature type="transmembrane region" description="Helical" evidence="9">
    <location>
        <begin position="116"/>
        <end position="138"/>
    </location>
</feature>
<evidence type="ECO:0000256" key="2">
    <source>
        <dbReference type="ARBA" id="ARBA00022448"/>
    </source>
</evidence>
<dbReference type="Pfam" id="PF04143">
    <property type="entry name" value="Sulf_transp"/>
    <property type="match status" value="1"/>
</dbReference>
<protein>
    <recommendedName>
        <fullName evidence="12">Sulphur transport domain-containing protein</fullName>
    </recommendedName>
</protein>
<evidence type="ECO:0000256" key="9">
    <source>
        <dbReference type="SAM" id="Phobius"/>
    </source>
</evidence>
<dbReference type="AlphaFoldDB" id="A0A840WXL7"/>
<dbReference type="PANTHER" id="PTHR30574:SF1">
    <property type="entry name" value="SULPHUR TRANSPORT DOMAIN-CONTAINING PROTEIN"/>
    <property type="match status" value="1"/>
</dbReference>
<keyword evidence="4" id="KW-0997">Cell inner membrane</keyword>
<organism evidence="10 11">
    <name type="scientific">Rubricella aquisinus</name>
    <dbReference type="NCBI Taxonomy" id="2028108"/>
    <lineage>
        <taxon>Bacteria</taxon>
        <taxon>Pseudomonadati</taxon>
        <taxon>Pseudomonadota</taxon>
        <taxon>Alphaproteobacteria</taxon>
        <taxon>Rhodobacterales</taxon>
        <taxon>Paracoccaceae</taxon>
        <taxon>Rubricella</taxon>
    </lineage>
</organism>
<keyword evidence="6 9" id="KW-1133">Transmembrane helix</keyword>
<dbReference type="RefSeq" id="WP_184007952.1">
    <property type="nucleotide sequence ID" value="NZ_JACIJS010000001.1"/>
</dbReference>
<dbReference type="Proteomes" id="UP000553766">
    <property type="component" value="Unassembled WGS sequence"/>
</dbReference>
<evidence type="ECO:0008006" key="12">
    <source>
        <dbReference type="Google" id="ProtNLM"/>
    </source>
</evidence>
<evidence type="ECO:0000256" key="5">
    <source>
        <dbReference type="ARBA" id="ARBA00022692"/>
    </source>
</evidence>
<dbReference type="EMBL" id="JACIJS010000001">
    <property type="protein sequence ID" value="MBB5514415.1"/>
    <property type="molecule type" value="Genomic_DNA"/>
</dbReference>
<comment type="caution">
    <text evidence="10">The sequence shown here is derived from an EMBL/GenBank/DDBJ whole genome shotgun (WGS) entry which is preliminary data.</text>
</comment>
<keyword evidence="2" id="KW-0813">Transport</keyword>
<evidence type="ECO:0000256" key="3">
    <source>
        <dbReference type="ARBA" id="ARBA00022475"/>
    </source>
</evidence>
<keyword evidence="5 9" id="KW-0812">Transmembrane</keyword>
<keyword evidence="3" id="KW-1003">Cell membrane</keyword>
<comment type="similarity">
    <text evidence="8">Belongs to the TsuA/YedE (TC 9.B.102) family.</text>
</comment>
<feature type="transmembrane region" description="Helical" evidence="9">
    <location>
        <begin position="83"/>
        <end position="104"/>
    </location>
</feature>
<dbReference type="GO" id="GO:0005886">
    <property type="term" value="C:plasma membrane"/>
    <property type="evidence" value="ECO:0007669"/>
    <property type="project" value="UniProtKB-SubCell"/>
</dbReference>